<protein>
    <submittedName>
        <fullName evidence="1">Uncharacterized protein</fullName>
    </submittedName>
</protein>
<keyword evidence="2" id="KW-1185">Reference proteome</keyword>
<comment type="caution">
    <text evidence="1">The sequence shown here is derived from an EMBL/GenBank/DDBJ whole genome shotgun (WGS) entry which is preliminary data.</text>
</comment>
<evidence type="ECO:0000313" key="2">
    <source>
        <dbReference type="Proteomes" id="UP001497535"/>
    </source>
</evidence>
<accession>A0ACB0XZA9</accession>
<sequence>MARSESFFDAELPADPSSSYRHVSTTNYNNYVEDEEDIGLDYGVEVNDENDDLGFGDDEEEDDLGLLPPGPPIRHFGNYEEEEEDDEIGLNRMPPMPDEEDDIFGFIFLKLFWGEKTSGYFILVCFSFLPFSGFPIGFHWAYSPF</sequence>
<dbReference type="EMBL" id="CAVMJV010000004">
    <property type="protein sequence ID" value="CAK5024903.1"/>
    <property type="molecule type" value="Genomic_DNA"/>
</dbReference>
<organism evidence="1 2">
    <name type="scientific">Meloidogyne enterolobii</name>
    <name type="common">Root-knot nematode worm</name>
    <name type="synonym">Meloidogyne mayaguensis</name>
    <dbReference type="NCBI Taxonomy" id="390850"/>
    <lineage>
        <taxon>Eukaryota</taxon>
        <taxon>Metazoa</taxon>
        <taxon>Ecdysozoa</taxon>
        <taxon>Nematoda</taxon>
        <taxon>Chromadorea</taxon>
        <taxon>Rhabditida</taxon>
        <taxon>Tylenchina</taxon>
        <taxon>Tylenchomorpha</taxon>
        <taxon>Tylenchoidea</taxon>
        <taxon>Meloidogynidae</taxon>
        <taxon>Meloidogyninae</taxon>
        <taxon>Meloidogyne</taxon>
    </lineage>
</organism>
<name>A0ACB0XZA9_MELEN</name>
<dbReference type="Proteomes" id="UP001497535">
    <property type="component" value="Unassembled WGS sequence"/>
</dbReference>
<gene>
    <name evidence="1" type="ORF">MENTE1834_LOCUS5639</name>
</gene>
<evidence type="ECO:0000313" key="1">
    <source>
        <dbReference type="EMBL" id="CAK5024903.1"/>
    </source>
</evidence>
<reference evidence="1" key="1">
    <citation type="submission" date="2023-11" db="EMBL/GenBank/DDBJ databases">
        <authorList>
            <person name="Poullet M."/>
        </authorList>
    </citation>
    <scope>NUCLEOTIDE SEQUENCE</scope>
    <source>
        <strain evidence="1">E1834</strain>
    </source>
</reference>
<proteinExistence type="predicted"/>